<reference evidence="1" key="1">
    <citation type="submission" date="2022-04" db="EMBL/GenBank/DDBJ databases">
        <title>Chromosome-scale genome assembly of Holotrichia oblita Faldermann.</title>
        <authorList>
            <person name="Rongchong L."/>
        </authorList>
    </citation>
    <scope>NUCLEOTIDE SEQUENCE</scope>
    <source>
        <strain evidence="1">81SQS9</strain>
    </source>
</reference>
<evidence type="ECO:0000313" key="1">
    <source>
        <dbReference type="EMBL" id="KAI4461280.1"/>
    </source>
</evidence>
<accession>A0ACB9T390</accession>
<gene>
    <name evidence="1" type="ORF">MML48_5g00014171</name>
</gene>
<name>A0ACB9T390_HOLOL</name>
<organism evidence="1 2">
    <name type="scientific">Holotrichia oblita</name>
    <name type="common">Chafer beetle</name>
    <dbReference type="NCBI Taxonomy" id="644536"/>
    <lineage>
        <taxon>Eukaryota</taxon>
        <taxon>Metazoa</taxon>
        <taxon>Ecdysozoa</taxon>
        <taxon>Arthropoda</taxon>
        <taxon>Hexapoda</taxon>
        <taxon>Insecta</taxon>
        <taxon>Pterygota</taxon>
        <taxon>Neoptera</taxon>
        <taxon>Endopterygota</taxon>
        <taxon>Coleoptera</taxon>
        <taxon>Polyphaga</taxon>
        <taxon>Scarabaeiformia</taxon>
        <taxon>Scarabaeidae</taxon>
        <taxon>Melolonthinae</taxon>
        <taxon>Holotrichia</taxon>
    </lineage>
</organism>
<dbReference type="EMBL" id="CM043019">
    <property type="protein sequence ID" value="KAI4461280.1"/>
    <property type="molecule type" value="Genomic_DNA"/>
</dbReference>
<dbReference type="Proteomes" id="UP001056778">
    <property type="component" value="Chromosome 5"/>
</dbReference>
<evidence type="ECO:0000313" key="2">
    <source>
        <dbReference type="Proteomes" id="UP001056778"/>
    </source>
</evidence>
<proteinExistence type="predicted"/>
<sequence>MNTSAVALLGGLTGVTSSSDSDEPDADQGLVGNNLVLQGSNTKSVPVMRWGLKYSCDNSELSFNAFIERVEELMSARSMSGEQVFAQALDLFSGYALIWFRAHRKSISCWDELVVALSEEFQPADYDEQLFDEIRKRSQGSHESIEMYVSTITNLFSRLSIKIPENNCVKIMVRNLSPFYQSQLGLAEVRSVDELLSIRRKLEWWKTCADRYVPPLRKQHTLEPDLAYMSSSSSVASVESASRLTPKC</sequence>
<protein>
    <submittedName>
        <fullName evidence="1">Retrotransposon gag protein</fullName>
    </submittedName>
</protein>
<comment type="caution">
    <text evidence="1">The sequence shown here is derived from an EMBL/GenBank/DDBJ whole genome shotgun (WGS) entry which is preliminary data.</text>
</comment>
<keyword evidence="2" id="KW-1185">Reference proteome</keyword>